<dbReference type="Gene3D" id="1.10.10.10">
    <property type="entry name" value="Winged helix-like DNA-binding domain superfamily/Winged helix DNA-binding domain"/>
    <property type="match status" value="1"/>
</dbReference>
<evidence type="ECO:0000259" key="4">
    <source>
        <dbReference type="PROSITE" id="PS51733"/>
    </source>
</evidence>
<dbReference type="InterPro" id="IPR045864">
    <property type="entry name" value="aa-tRNA-synth_II/BPL/LPL"/>
</dbReference>
<evidence type="ECO:0000313" key="6">
    <source>
        <dbReference type="Proteomes" id="UP001570511"/>
    </source>
</evidence>
<dbReference type="SUPFAM" id="SSF55681">
    <property type="entry name" value="Class II aaRS and biotin synthetases"/>
    <property type="match status" value="1"/>
</dbReference>
<dbReference type="AlphaFoldDB" id="A0ABD5MC47"/>
<dbReference type="InterPro" id="IPR036390">
    <property type="entry name" value="WH_DNA-bd_sf"/>
</dbReference>
<dbReference type="EC" id="6.3.4.15" evidence="5"/>
<evidence type="ECO:0000256" key="2">
    <source>
        <dbReference type="ARBA" id="ARBA00022741"/>
    </source>
</evidence>
<protein>
    <submittedName>
        <fullName evidence="5">Biotin--[acetyl-CoA-carboxylase] ligase</fullName>
        <ecNumber evidence="5">6.3.4.15</ecNumber>
    </submittedName>
</protein>
<dbReference type="EMBL" id="JBGNYA010000001">
    <property type="protein sequence ID" value="MFA1611492.1"/>
    <property type="molecule type" value="Genomic_DNA"/>
</dbReference>
<dbReference type="CDD" id="cd00090">
    <property type="entry name" value="HTH_ARSR"/>
    <property type="match status" value="1"/>
</dbReference>
<dbReference type="InterPro" id="IPR004408">
    <property type="entry name" value="Biotin_CoA_COase_ligase"/>
</dbReference>
<proteinExistence type="inferred from homology"/>
<sequence>MNDTRRDVLAALEDGPVEGPALADRLGVSRAAVWKHIEFLRDAGFEIESADDGYEVASVPEYGAAAIEFGLDAPYRIEYHDRLPSTNDRARELAADGEEDVVVVADEQTGGRGRLDREWRSPAGGVWASLLVRPRRPPAEVPIYTLAAAVAVARAAREAGVDARIKWPNDVLVAAEDDGRDDAGRTERKLSGILTEMEGEADRVSWLVVGIGVNANVDADALPPGATSLRAEVGDVDRRVFLQRVLERFAELTGEGADPSDILDAWREYAATLGRRVRVETPTETIEGEAVDVRLPGSLVVRTDDGERVVSAGDCEHLRPSDSE</sequence>
<dbReference type="SUPFAM" id="SSF46785">
    <property type="entry name" value="Winged helix' DNA-binding domain"/>
    <property type="match status" value="1"/>
</dbReference>
<feature type="domain" description="BPL/LPL catalytic" evidence="4">
    <location>
        <begin position="61"/>
        <end position="257"/>
    </location>
</feature>
<dbReference type="PANTHER" id="PTHR12835:SF5">
    <property type="entry name" value="BIOTIN--PROTEIN LIGASE"/>
    <property type="match status" value="1"/>
</dbReference>
<dbReference type="HAMAP" id="MF_00978">
    <property type="entry name" value="Bifunct_BirA"/>
    <property type="match status" value="1"/>
</dbReference>
<dbReference type="NCBIfam" id="TIGR00121">
    <property type="entry name" value="birA_ligase"/>
    <property type="match status" value="1"/>
</dbReference>
<name>A0ABD5MC47_9EURY</name>
<keyword evidence="3" id="KW-0067">ATP-binding</keyword>
<dbReference type="CDD" id="cd16442">
    <property type="entry name" value="BPL"/>
    <property type="match status" value="1"/>
</dbReference>
<dbReference type="Gene3D" id="3.30.930.10">
    <property type="entry name" value="Bira Bifunctional Protein, Domain 2"/>
    <property type="match status" value="1"/>
</dbReference>
<dbReference type="InterPro" id="IPR003142">
    <property type="entry name" value="BPL_C"/>
</dbReference>
<dbReference type="Pfam" id="PF08279">
    <property type="entry name" value="HTH_11"/>
    <property type="match status" value="1"/>
</dbReference>
<reference evidence="5 6" key="1">
    <citation type="submission" date="2024-08" db="EMBL/GenBank/DDBJ databases">
        <title>Halobellus sp. MBLA0158 whole genome sequence.</title>
        <authorList>
            <person name="Hwang C.Y."/>
            <person name="Cho E.-S."/>
            <person name="Seo M.-J."/>
        </authorList>
    </citation>
    <scope>NUCLEOTIDE SEQUENCE [LARGE SCALE GENOMIC DNA]</scope>
    <source>
        <strain evidence="5 6">MBLA0158</strain>
    </source>
</reference>
<gene>
    <name evidence="5" type="ORF">OS889_10825</name>
</gene>
<accession>A0ABD5MC47</accession>
<dbReference type="InterPro" id="IPR013196">
    <property type="entry name" value="HTH_11"/>
</dbReference>
<dbReference type="Gene3D" id="2.30.30.100">
    <property type="match status" value="1"/>
</dbReference>
<comment type="caution">
    <text evidence="5">The sequence shown here is derived from an EMBL/GenBank/DDBJ whole genome shotgun (WGS) entry which is preliminary data.</text>
</comment>
<dbReference type="InterPro" id="IPR036388">
    <property type="entry name" value="WH-like_DNA-bd_sf"/>
</dbReference>
<dbReference type="Pfam" id="PF02237">
    <property type="entry name" value="BPL_C"/>
    <property type="match status" value="1"/>
</dbReference>
<dbReference type="InterPro" id="IPR004143">
    <property type="entry name" value="BPL_LPL_catalytic"/>
</dbReference>
<keyword evidence="2" id="KW-0547">Nucleotide-binding</keyword>
<evidence type="ECO:0000313" key="5">
    <source>
        <dbReference type="EMBL" id="MFA1611492.1"/>
    </source>
</evidence>
<dbReference type="InterPro" id="IPR008988">
    <property type="entry name" value="Transcriptional_repressor_C"/>
</dbReference>
<dbReference type="Proteomes" id="UP001570511">
    <property type="component" value="Unassembled WGS sequence"/>
</dbReference>
<keyword evidence="6" id="KW-1185">Reference proteome</keyword>
<dbReference type="Pfam" id="PF03099">
    <property type="entry name" value="BPL_LplA_LipB"/>
    <property type="match status" value="1"/>
</dbReference>
<dbReference type="PROSITE" id="PS51733">
    <property type="entry name" value="BPL_LPL_CATALYTIC"/>
    <property type="match status" value="1"/>
</dbReference>
<dbReference type="RefSeq" id="WP_372389785.1">
    <property type="nucleotide sequence ID" value="NZ_JBGNYA010000001.1"/>
</dbReference>
<dbReference type="InterPro" id="IPR030855">
    <property type="entry name" value="Bifunct_BirA"/>
</dbReference>
<evidence type="ECO:0000256" key="3">
    <source>
        <dbReference type="ARBA" id="ARBA00022840"/>
    </source>
</evidence>
<dbReference type="InterPro" id="IPR011991">
    <property type="entry name" value="ArsR-like_HTH"/>
</dbReference>
<keyword evidence="1 5" id="KW-0436">Ligase</keyword>
<dbReference type="PANTHER" id="PTHR12835">
    <property type="entry name" value="BIOTIN PROTEIN LIGASE"/>
    <property type="match status" value="1"/>
</dbReference>
<evidence type="ECO:0000256" key="1">
    <source>
        <dbReference type="ARBA" id="ARBA00022598"/>
    </source>
</evidence>
<dbReference type="SUPFAM" id="SSF50037">
    <property type="entry name" value="C-terminal domain of transcriptional repressors"/>
    <property type="match status" value="1"/>
</dbReference>
<dbReference type="GO" id="GO:0005524">
    <property type="term" value="F:ATP binding"/>
    <property type="evidence" value="ECO:0007669"/>
    <property type="project" value="UniProtKB-KW"/>
</dbReference>
<dbReference type="GO" id="GO:0004077">
    <property type="term" value="F:biotin--[biotin carboxyl-carrier protein] ligase activity"/>
    <property type="evidence" value="ECO:0007669"/>
    <property type="project" value="UniProtKB-EC"/>
</dbReference>
<organism evidence="5 6">
    <name type="scientific">Halobellus rubicundus</name>
    <dbReference type="NCBI Taxonomy" id="2996466"/>
    <lineage>
        <taxon>Archaea</taxon>
        <taxon>Methanobacteriati</taxon>
        <taxon>Methanobacteriota</taxon>
        <taxon>Stenosarchaea group</taxon>
        <taxon>Halobacteria</taxon>
        <taxon>Halobacteriales</taxon>
        <taxon>Haloferacaceae</taxon>
        <taxon>Halobellus</taxon>
    </lineage>
</organism>